<dbReference type="RefSeq" id="WP_076287019.1">
    <property type="nucleotide sequence ID" value="NZ_MPTW01000035.1"/>
</dbReference>
<comment type="caution">
    <text evidence="1">The sequence shown here is derived from an EMBL/GenBank/DDBJ whole genome shotgun (WGS) entry which is preliminary data.</text>
</comment>
<sequence length="87" mass="9929">MSDISRTTIDQIIKGEALKSEQYNKRIEKINKTLDLPDNYFITALTSTTPTTYTCSNDCVGSERDPQVEDLLYGLDNILDIYSLYLK</sequence>
<dbReference type="AlphaFoldDB" id="A0A1R0Z7S7"/>
<reference evidence="1 2" key="1">
    <citation type="submission" date="2016-11" db="EMBL/GenBank/DDBJ databases">
        <title>Paenibacillus species isolates.</title>
        <authorList>
            <person name="Beno S.M."/>
        </authorList>
    </citation>
    <scope>NUCLEOTIDE SEQUENCE [LARGE SCALE GENOMIC DNA]</scope>
    <source>
        <strain evidence="1 2">FSL H7-0443</strain>
    </source>
</reference>
<organism evidence="1 2">
    <name type="scientific">Paenibacillus odorifer</name>
    <dbReference type="NCBI Taxonomy" id="189426"/>
    <lineage>
        <taxon>Bacteria</taxon>
        <taxon>Bacillati</taxon>
        <taxon>Bacillota</taxon>
        <taxon>Bacilli</taxon>
        <taxon>Bacillales</taxon>
        <taxon>Paenibacillaceae</taxon>
        <taxon>Paenibacillus</taxon>
    </lineage>
</organism>
<dbReference type="EMBL" id="MPTW01000035">
    <property type="protein sequence ID" value="OME64246.1"/>
    <property type="molecule type" value="Genomic_DNA"/>
</dbReference>
<evidence type="ECO:0000313" key="2">
    <source>
        <dbReference type="Proteomes" id="UP000187425"/>
    </source>
</evidence>
<dbReference type="OrthoDB" id="1048983at2"/>
<proteinExistence type="predicted"/>
<dbReference type="Proteomes" id="UP000187425">
    <property type="component" value="Unassembled WGS sequence"/>
</dbReference>
<accession>A0A1R0Z7S7</accession>
<evidence type="ECO:0000313" key="1">
    <source>
        <dbReference type="EMBL" id="OME64246.1"/>
    </source>
</evidence>
<protein>
    <submittedName>
        <fullName evidence="1">Uncharacterized protein</fullName>
    </submittedName>
</protein>
<name>A0A1R0Z7S7_9BACL</name>
<gene>
    <name evidence="1" type="ORF">BSK65_29375</name>
</gene>